<protein>
    <recommendedName>
        <fullName evidence="2">histidine kinase</fullName>
        <ecNumber evidence="2">2.7.13.3</ecNumber>
    </recommendedName>
</protein>
<comment type="caution">
    <text evidence="10">The sequence shown here is derived from an EMBL/GenBank/DDBJ whole genome shotgun (WGS) entry which is preliminary data.</text>
</comment>
<evidence type="ECO:0000256" key="2">
    <source>
        <dbReference type="ARBA" id="ARBA00012438"/>
    </source>
</evidence>
<dbReference type="SUPFAM" id="SSF47384">
    <property type="entry name" value="Homodimeric domain of signal transducing histidine kinase"/>
    <property type="match status" value="1"/>
</dbReference>
<dbReference type="AlphaFoldDB" id="A0A8B5Y2M1"/>
<dbReference type="GO" id="GO:0005524">
    <property type="term" value="F:ATP binding"/>
    <property type="evidence" value="ECO:0007669"/>
    <property type="project" value="UniProtKB-KW"/>
</dbReference>
<dbReference type="Gene3D" id="1.10.490.70">
    <property type="entry name" value="Histidine kinase N-terminal domain"/>
    <property type="match status" value="1"/>
</dbReference>
<evidence type="ECO:0000256" key="1">
    <source>
        <dbReference type="ARBA" id="ARBA00000085"/>
    </source>
</evidence>
<dbReference type="Gene3D" id="3.30.565.10">
    <property type="entry name" value="Histidine kinase-like ATPase, C-terminal domain"/>
    <property type="match status" value="1"/>
</dbReference>
<dbReference type="SUPFAM" id="SSF55874">
    <property type="entry name" value="ATPase domain of HSP90 chaperone/DNA topoisomerase II/histidine kinase"/>
    <property type="match status" value="1"/>
</dbReference>
<dbReference type="SMART" id="SM00387">
    <property type="entry name" value="HATPase_c"/>
    <property type="match status" value="1"/>
</dbReference>
<dbReference type="CDD" id="cd00082">
    <property type="entry name" value="HisKA"/>
    <property type="match status" value="1"/>
</dbReference>
<dbReference type="Pfam" id="PF09385">
    <property type="entry name" value="HisK_N"/>
    <property type="match status" value="1"/>
</dbReference>
<dbReference type="EMBL" id="VNKI01000002">
    <property type="protein sequence ID" value="TVX83068.1"/>
    <property type="molecule type" value="Genomic_DNA"/>
</dbReference>
<organism evidence="10 11">
    <name type="scientific">Peribacillus simplex</name>
    <dbReference type="NCBI Taxonomy" id="1478"/>
    <lineage>
        <taxon>Bacteria</taxon>
        <taxon>Bacillati</taxon>
        <taxon>Bacillota</taxon>
        <taxon>Bacilli</taxon>
        <taxon>Bacillales</taxon>
        <taxon>Bacillaceae</taxon>
        <taxon>Peribacillus</taxon>
    </lineage>
</organism>
<evidence type="ECO:0000256" key="4">
    <source>
        <dbReference type="ARBA" id="ARBA00022679"/>
    </source>
</evidence>
<evidence type="ECO:0000313" key="10">
    <source>
        <dbReference type="EMBL" id="TVX83068.1"/>
    </source>
</evidence>
<evidence type="ECO:0000256" key="6">
    <source>
        <dbReference type="ARBA" id="ARBA00022777"/>
    </source>
</evidence>
<dbReference type="InterPro" id="IPR036890">
    <property type="entry name" value="HATPase_C_sf"/>
</dbReference>
<keyword evidence="4" id="KW-0808">Transferase</keyword>
<evidence type="ECO:0000256" key="5">
    <source>
        <dbReference type="ARBA" id="ARBA00022741"/>
    </source>
</evidence>
<keyword evidence="8" id="KW-0902">Two-component regulatory system</keyword>
<evidence type="ECO:0000256" key="7">
    <source>
        <dbReference type="ARBA" id="ARBA00022840"/>
    </source>
</evidence>
<sequence length="373" mass="42084">MEGKMVSNREMTIHFLSSQKSSIISKWKDELLHLPDGYLGYFKGEVENIFNLLMDQLGKSDTEIDDVLKVVGEKIASDRVNKQLDMENFFSTATIGRSITIEHVLNSEAPKEEISDLIKQINVYFDKLIHFALSHYTELKTMELEERYQFISPNHKDRLTLLGQMTSSFVHEFRNPLTSIMGFIQLLQAEQPEIKYLDIISKELDQLNYRITQFLNISKKETSASPPDLFSIAQLVNEVIEFLYPSILEVNASITCNIADDAVISGSKEEFRQVLLNIILNALDVVAGMPSPSIYISGSESPPGILTLNISNNGPKIPDDVLPNIFEPFITTKKRGTGLGLFVCKEIVLKHQGTLSCHSTDFLTTFSIQLKTK</sequence>
<accession>A0A8B5Y2M1</accession>
<dbReference type="PRINTS" id="PR00344">
    <property type="entry name" value="BCTRLSENSOR"/>
</dbReference>
<dbReference type="Pfam" id="PF00512">
    <property type="entry name" value="HisKA"/>
    <property type="match status" value="1"/>
</dbReference>
<dbReference type="InterPro" id="IPR036097">
    <property type="entry name" value="HisK_dim/P_sf"/>
</dbReference>
<keyword evidence="6 10" id="KW-0418">Kinase</keyword>
<dbReference type="SMART" id="SM00388">
    <property type="entry name" value="HisKA"/>
    <property type="match status" value="1"/>
</dbReference>
<keyword evidence="5" id="KW-0547">Nucleotide-binding</keyword>
<dbReference type="InterPro" id="IPR004358">
    <property type="entry name" value="Sig_transdc_His_kin-like_C"/>
</dbReference>
<name>A0A8B5Y2M1_9BACI</name>
<dbReference type="InterPro" id="IPR003594">
    <property type="entry name" value="HATPase_dom"/>
</dbReference>
<evidence type="ECO:0000313" key="11">
    <source>
        <dbReference type="Proteomes" id="UP000317770"/>
    </source>
</evidence>
<dbReference type="PROSITE" id="PS50109">
    <property type="entry name" value="HIS_KIN"/>
    <property type="match status" value="1"/>
</dbReference>
<dbReference type="PANTHER" id="PTHR43065:SF10">
    <property type="entry name" value="PEROXIDE STRESS-ACTIVATED HISTIDINE KINASE MAK3"/>
    <property type="match status" value="1"/>
</dbReference>
<keyword evidence="3" id="KW-0597">Phosphoprotein</keyword>
<dbReference type="EC" id="2.7.13.3" evidence="2"/>
<dbReference type="Proteomes" id="UP000317770">
    <property type="component" value="Unassembled WGS sequence"/>
</dbReference>
<keyword evidence="7" id="KW-0067">ATP-binding</keyword>
<dbReference type="Gene3D" id="1.10.287.130">
    <property type="match status" value="1"/>
</dbReference>
<evidence type="ECO:0000259" key="9">
    <source>
        <dbReference type="PROSITE" id="PS50109"/>
    </source>
</evidence>
<reference evidence="10 11" key="1">
    <citation type="submission" date="2019-07" db="EMBL/GenBank/DDBJ databases">
        <title>Genome assembly of Bacillus simplex strain GGC-P6A.</title>
        <authorList>
            <person name="Jennings M.E."/>
            <person name="Barton H.A."/>
        </authorList>
    </citation>
    <scope>NUCLEOTIDE SEQUENCE [LARGE SCALE GENOMIC DNA]</scope>
    <source>
        <strain evidence="10 11">GGC-P6A</strain>
    </source>
</reference>
<comment type="catalytic activity">
    <reaction evidence="1">
        <text>ATP + protein L-histidine = ADP + protein N-phospho-L-histidine.</text>
        <dbReference type="EC" id="2.7.13.3"/>
    </reaction>
</comment>
<evidence type="ECO:0000256" key="3">
    <source>
        <dbReference type="ARBA" id="ARBA00022553"/>
    </source>
</evidence>
<dbReference type="InterPro" id="IPR003661">
    <property type="entry name" value="HisK_dim/P_dom"/>
</dbReference>
<dbReference type="GO" id="GO:0000155">
    <property type="term" value="F:phosphorelay sensor kinase activity"/>
    <property type="evidence" value="ECO:0007669"/>
    <property type="project" value="InterPro"/>
</dbReference>
<feature type="domain" description="Histidine kinase" evidence="9">
    <location>
        <begin position="168"/>
        <end position="373"/>
    </location>
</feature>
<dbReference type="PANTHER" id="PTHR43065">
    <property type="entry name" value="SENSOR HISTIDINE KINASE"/>
    <property type="match status" value="1"/>
</dbReference>
<gene>
    <name evidence="10" type="ORF">FQP34_05735</name>
</gene>
<dbReference type="InterPro" id="IPR018984">
    <property type="entry name" value="Histidine_kinase_N"/>
</dbReference>
<dbReference type="InterPro" id="IPR005467">
    <property type="entry name" value="His_kinase_dom"/>
</dbReference>
<evidence type="ECO:0000256" key="8">
    <source>
        <dbReference type="ARBA" id="ARBA00023012"/>
    </source>
</evidence>
<proteinExistence type="predicted"/>
<dbReference type="Pfam" id="PF02518">
    <property type="entry name" value="HATPase_c"/>
    <property type="match status" value="1"/>
</dbReference>